<evidence type="ECO:0000256" key="3">
    <source>
        <dbReference type="ARBA" id="ARBA00008880"/>
    </source>
</evidence>
<evidence type="ECO:0000313" key="19">
    <source>
        <dbReference type="EnsemblMetazoa" id="SMAR015323-PA"/>
    </source>
</evidence>
<dbReference type="SUPFAM" id="SSF57850">
    <property type="entry name" value="RING/U-box"/>
    <property type="match status" value="3"/>
</dbReference>
<dbReference type="InterPro" id="IPR031128">
    <property type="entry name" value="RNF14_RING-HC_Zfn"/>
</dbReference>
<evidence type="ECO:0000256" key="10">
    <source>
        <dbReference type="ARBA" id="ARBA00022786"/>
    </source>
</evidence>
<keyword evidence="13 15" id="KW-0472">Membrane</keyword>
<reference evidence="19" key="2">
    <citation type="submission" date="2015-02" db="UniProtKB">
        <authorList>
            <consortium name="EnsemblMetazoa"/>
        </authorList>
    </citation>
    <scope>IDENTIFICATION</scope>
</reference>
<dbReference type="CDD" id="cd23820">
    <property type="entry name" value="RWD_RNF14"/>
    <property type="match status" value="1"/>
</dbReference>
<evidence type="ECO:0000256" key="14">
    <source>
        <dbReference type="SAM" id="MobiDB-lite"/>
    </source>
</evidence>
<accession>T1JN94</accession>
<feature type="region of interest" description="Disordered" evidence="14">
    <location>
        <begin position="374"/>
        <end position="406"/>
    </location>
</feature>
<dbReference type="SUPFAM" id="SSF54495">
    <property type="entry name" value="UBC-like"/>
    <property type="match status" value="1"/>
</dbReference>
<keyword evidence="6" id="KW-0479">Metal-binding</keyword>
<dbReference type="Pfam" id="PF01485">
    <property type="entry name" value="IBR"/>
    <property type="match status" value="1"/>
</dbReference>
<evidence type="ECO:0000313" key="20">
    <source>
        <dbReference type="Proteomes" id="UP000014500"/>
    </source>
</evidence>
<evidence type="ECO:0000256" key="2">
    <source>
        <dbReference type="ARBA" id="ARBA00004906"/>
    </source>
</evidence>
<dbReference type="GO" id="GO:0072546">
    <property type="term" value="C:EMC complex"/>
    <property type="evidence" value="ECO:0007669"/>
    <property type="project" value="TreeGrafter"/>
</dbReference>
<dbReference type="InterPro" id="IPR006575">
    <property type="entry name" value="RWD_dom"/>
</dbReference>
<dbReference type="GO" id="GO:0016740">
    <property type="term" value="F:transferase activity"/>
    <property type="evidence" value="ECO:0007669"/>
    <property type="project" value="UniProtKB-KW"/>
</dbReference>
<evidence type="ECO:0000256" key="12">
    <source>
        <dbReference type="ARBA" id="ARBA00022989"/>
    </source>
</evidence>
<feature type="transmembrane region" description="Helical" evidence="15">
    <location>
        <begin position="152"/>
        <end position="171"/>
    </location>
</feature>
<dbReference type="GO" id="GO:0008270">
    <property type="term" value="F:zinc ion binding"/>
    <property type="evidence" value="ECO:0007669"/>
    <property type="project" value="UniProtKB-KW"/>
</dbReference>
<comment type="subcellular location">
    <subcellularLocation>
        <location evidence="1">Membrane</location>
        <topology evidence="1">Single-pass membrane protein</topology>
    </subcellularLocation>
</comment>
<dbReference type="InterPro" id="IPR017907">
    <property type="entry name" value="Znf_RING_CS"/>
</dbReference>
<dbReference type="PANTHER" id="PTHR13605:SF4">
    <property type="entry name" value="ER MEMBRANE PROTEIN COMPLEX SUBUNIT 7"/>
    <property type="match status" value="1"/>
</dbReference>
<evidence type="ECO:0000256" key="4">
    <source>
        <dbReference type="ARBA" id="ARBA00022679"/>
    </source>
</evidence>
<organism evidence="19 20">
    <name type="scientific">Strigamia maritima</name>
    <name type="common">European centipede</name>
    <name type="synonym">Geophilus maritimus</name>
    <dbReference type="NCBI Taxonomy" id="126957"/>
    <lineage>
        <taxon>Eukaryota</taxon>
        <taxon>Metazoa</taxon>
        <taxon>Ecdysozoa</taxon>
        <taxon>Arthropoda</taxon>
        <taxon>Myriapoda</taxon>
        <taxon>Chilopoda</taxon>
        <taxon>Pleurostigmophora</taxon>
        <taxon>Geophilomorpha</taxon>
        <taxon>Linotaeniidae</taxon>
        <taxon>Strigamia</taxon>
    </lineage>
</organism>
<dbReference type="eggNOG" id="KOG3306">
    <property type="taxonomic scope" value="Eukaryota"/>
</dbReference>
<keyword evidence="7 16" id="KW-0732">Signal</keyword>
<evidence type="ECO:0000256" key="8">
    <source>
        <dbReference type="ARBA" id="ARBA00022737"/>
    </source>
</evidence>
<dbReference type="PANTHER" id="PTHR13605">
    <property type="entry name" value="ER MEMBRANE PROTEIN COMPLEX SUBUNIT 7"/>
    <property type="match status" value="1"/>
</dbReference>
<name>T1JN94_STRMM</name>
<dbReference type="Gene3D" id="3.30.40.10">
    <property type="entry name" value="Zinc/RING finger domain, C3HC4 (zinc finger)"/>
    <property type="match status" value="1"/>
</dbReference>
<dbReference type="InterPro" id="IPR013083">
    <property type="entry name" value="Znf_RING/FYVE/PHD"/>
</dbReference>
<keyword evidence="5 15" id="KW-0812">Transmembrane</keyword>
<dbReference type="STRING" id="126957.T1JN94"/>
<protein>
    <submittedName>
        <fullName evidence="19">Uncharacterized protein</fullName>
    </submittedName>
</protein>
<keyword evidence="11" id="KW-0862">Zinc</keyword>
<evidence type="ECO:0000256" key="5">
    <source>
        <dbReference type="ARBA" id="ARBA00022692"/>
    </source>
</evidence>
<feature type="domain" description="RWD" evidence="17">
    <location>
        <begin position="231"/>
        <end position="356"/>
    </location>
</feature>
<dbReference type="Gene3D" id="3.10.110.10">
    <property type="entry name" value="Ubiquitin Conjugating Enzyme"/>
    <property type="match status" value="1"/>
</dbReference>
<dbReference type="InterPro" id="IPR047548">
    <property type="entry name" value="Rcat_RBR_RNF14"/>
</dbReference>
<comment type="similarity">
    <text evidence="3">Belongs to the EMC7 family.</text>
</comment>
<dbReference type="InterPro" id="IPR044066">
    <property type="entry name" value="TRIAD_supradom"/>
</dbReference>
<dbReference type="InterPro" id="IPR019008">
    <property type="entry name" value="Beta_sandwich_EMC7"/>
</dbReference>
<sequence length="702" mass="80733">MLLYTHLKRSLLLIYIYFVLCSANGDRDEESTHDLYRIEGKVFPTESLSVNDELSQTRILVNGGENLAFLRKDGSFMINNLKSGSYVVEIINSNFIYEPARVDINSKGKFRARKVNFIQSSQVVQIPYPLKFKARAPFKYFQVREQWRVTDFFFNPMVLMMVLPLVLIMILPKVMNAADPETQREMQQSLNMPRYDMPELSEVFTSFFTGMLNSIKSRPKMSLDNGEAQGDEILALDSIFDSNVFIAVDESGLKGGQFIANLQLSLPFHVICKLPDAETPPKAHEIEHLPPVIINFRLPLDYPSNAPPHFTLSCKWLSRDQLTFLCTQLDRIWEEHTGEVVLFHWFQFLIDECLQILGIKESIEVSLAAPIASKPRKDSAPQKSETQHEVDDNSSARCNKKKRHDEDGCDLPKKYFDPRAIQDLPPDTSLLTAILDYDQERRLQVFNSTFFLEKMGSQCLAFKTCNHVFCRSCLQSYFEVQINSGNLHKLNCPQNECTSQALHIQVRELVSPELFAKYDRMLLSCTLDTMADIVYCPRTLCQCAVLVEPDSTMANCPSCFFAFCILCKRAYHGVVPCRIKAGDFKILYEEYERSTDEEKRLMEKRYGRHQLQNVVQNVLSEDWVLSNSKRCPHCNTPIEKLDGCNKMTCVHCNCYFCWLCMTRLNKSDPYAHYNNSTSKCVNLLFQGVDYNSDDEADFGEFL</sequence>
<evidence type="ECO:0000256" key="15">
    <source>
        <dbReference type="SAM" id="Phobius"/>
    </source>
</evidence>
<dbReference type="Gene3D" id="2.20.25.20">
    <property type="match status" value="1"/>
</dbReference>
<dbReference type="Pfam" id="PF09430">
    <property type="entry name" value="EMC7_beta-sandw"/>
    <property type="match status" value="1"/>
</dbReference>
<dbReference type="Gene3D" id="1.20.120.1750">
    <property type="match status" value="1"/>
</dbReference>
<dbReference type="CDD" id="cd20341">
    <property type="entry name" value="BRcat_RBR_RNF14"/>
    <property type="match status" value="1"/>
</dbReference>
<dbReference type="InterPro" id="IPR016135">
    <property type="entry name" value="UBQ-conjugating_enzyme/RWD"/>
</dbReference>
<dbReference type="FunFam" id="3.30.40.10:FF:000137">
    <property type="entry name" value="RanBP-type and C3HC4-type zinc finger-containing protein 1"/>
    <property type="match status" value="1"/>
</dbReference>
<dbReference type="InterPro" id="IPR039163">
    <property type="entry name" value="EMC7"/>
</dbReference>
<evidence type="ECO:0000256" key="6">
    <source>
        <dbReference type="ARBA" id="ARBA00022723"/>
    </source>
</evidence>
<dbReference type="OMA" id="DSTMANC"/>
<keyword evidence="9" id="KW-0863">Zinc-finger</keyword>
<keyword evidence="8" id="KW-0677">Repeat</keyword>
<dbReference type="Pfam" id="PF05773">
    <property type="entry name" value="RWD"/>
    <property type="match status" value="1"/>
</dbReference>
<dbReference type="eggNOG" id="KOG1814">
    <property type="taxonomic scope" value="Eukaryota"/>
</dbReference>
<dbReference type="InterPro" id="IPR002867">
    <property type="entry name" value="IBR_dom"/>
</dbReference>
<evidence type="ECO:0000256" key="16">
    <source>
        <dbReference type="SAM" id="SignalP"/>
    </source>
</evidence>
<dbReference type="SMART" id="SM00591">
    <property type="entry name" value="RWD"/>
    <property type="match status" value="1"/>
</dbReference>
<evidence type="ECO:0000259" key="17">
    <source>
        <dbReference type="PROSITE" id="PS50908"/>
    </source>
</evidence>
<dbReference type="Proteomes" id="UP000014500">
    <property type="component" value="Unassembled WGS sequence"/>
</dbReference>
<proteinExistence type="inferred from homology"/>
<dbReference type="SMART" id="SM00647">
    <property type="entry name" value="IBR"/>
    <property type="match status" value="2"/>
</dbReference>
<feature type="signal peptide" evidence="16">
    <location>
        <begin position="1"/>
        <end position="23"/>
    </location>
</feature>
<keyword evidence="10" id="KW-0833">Ubl conjugation pathway</keyword>
<dbReference type="PROSITE" id="PS00518">
    <property type="entry name" value="ZF_RING_1"/>
    <property type="match status" value="1"/>
</dbReference>
<keyword evidence="12 15" id="KW-1133">Transmembrane helix</keyword>
<dbReference type="AlphaFoldDB" id="T1JN94"/>
<reference evidence="20" key="1">
    <citation type="submission" date="2011-05" db="EMBL/GenBank/DDBJ databases">
        <authorList>
            <person name="Richards S.R."/>
            <person name="Qu J."/>
            <person name="Jiang H."/>
            <person name="Jhangiani S.N."/>
            <person name="Agravi P."/>
            <person name="Goodspeed R."/>
            <person name="Gross S."/>
            <person name="Mandapat C."/>
            <person name="Jackson L."/>
            <person name="Mathew T."/>
            <person name="Pu L."/>
            <person name="Thornton R."/>
            <person name="Saada N."/>
            <person name="Wilczek-Boney K.B."/>
            <person name="Lee S."/>
            <person name="Kovar C."/>
            <person name="Wu Y."/>
            <person name="Scherer S.E."/>
            <person name="Worley K.C."/>
            <person name="Muzny D.M."/>
            <person name="Gibbs R."/>
        </authorList>
    </citation>
    <scope>NUCLEOTIDE SEQUENCE</scope>
    <source>
        <strain evidence="20">Brora</strain>
    </source>
</reference>
<dbReference type="PROSITE" id="PS51873">
    <property type="entry name" value="TRIAD"/>
    <property type="match status" value="1"/>
</dbReference>
<feature type="compositionally biased region" description="Basic and acidic residues" evidence="14">
    <location>
        <begin position="375"/>
        <end position="391"/>
    </location>
</feature>
<comment type="pathway">
    <text evidence="2">Protein modification; protein ubiquitination.</text>
</comment>
<dbReference type="PROSITE" id="PS50908">
    <property type="entry name" value="RWD"/>
    <property type="match status" value="1"/>
</dbReference>
<dbReference type="HOGENOM" id="CLU_021364_2_0_1"/>
<dbReference type="PhylomeDB" id="T1JN94"/>
<evidence type="ECO:0000256" key="1">
    <source>
        <dbReference type="ARBA" id="ARBA00004167"/>
    </source>
</evidence>
<keyword evidence="20" id="KW-1185">Reference proteome</keyword>
<evidence type="ECO:0000256" key="9">
    <source>
        <dbReference type="ARBA" id="ARBA00022771"/>
    </source>
</evidence>
<feature type="domain" description="RING-type" evidence="18">
    <location>
        <begin position="443"/>
        <end position="684"/>
    </location>
</feature>
<evidence type="ECO:0000256" key="13">
    <source>
        <dbReference type="ARBA" id="ARBA00023136"/>
    </source>
</evidence>
<dbReference type="CDD" id="cd20354">
    <property type="entry name" value="Rcat_RBR_RNF14"/>
    <property type="match status" value="1"/>
</dbReference>
<dbReference type="CDD" id="cd16628">
    <property type="entry name" value="RING-HC_RBR_RNF14"/>
    <property type="match status" value="1"/>
</dbReference>
<dbReference type="EMBL" id="JH431244">
    <property type="status" value="NOT_ANNOTATED_CDS"/>
    <property type="molecule type" value="Genomic_DNA"/>
</dbReference>
<evidence type="ECO:0000259" key="18">
    <source>
        <dbReference type="PROSITE" id="PS51873"/>
    </source>
</evidence>
<dbReference type="EnsemblMetazoa" id="SMAR015323-RA">
    <property type="protein sequence ID" value="SMAR015323-PA"/>
    <property type="gene ID" value="SMAR015323"/>
</dbReference>
<evidence type="ECO:0000256" key="11">
    <source>
        <dbReference type="ARBA" id="ARBA00022833"/>
    </source>
</evidence>
<keyword evidence="4" id="KW-0808">Transferase</keyword>
<evidence type="ECO:0000256" key="7">
    <source>
        <dbReference type="ARBA" id="ARBA00022729"/>
    </source>
</evidence>
<feature type="chain" id="PRO_5004580476" evidence="16">
    <location>
        <begin position="24"/>
        <end position="702"/>
    </location>
</feature>
<dbReference type="Pfam" id="PF22191">
    <property type="entry name" value="IBR_1"/>
    <property type="match status" value="1"/>
</dbReference>